<reference evidence="2" key="1">
    <citation type="submission" date="2021-02" db="EMBL/GenBank/DDBJ databases">
        <authorList>
            <person name="Dougan E. K."/>
            <person name="Rhodes N."/>
            <person name="Thang M."/>
            <person name="Chan C."/>
        </authorList>
    </citation>
    <scope>NUCLEOTIDE SEQUENCE</scope>
</reference>
<evidence type="ECO:0000256" key="1">
    <source>
        <dbReference type="SAM" id="MobiDB-lite"/>
    </source>
</evidence>
<protein>
    <submittedName>
        <fullName evidence="2">Uncharacterized protein</fullName>
    </submittedName>
</protein>
<proteinExistence type="predicted"/>
<dbReference type="EMBL" id="CAJNDS010000346">
    <property type="protein sequence ID" value="CAE7195384.1"/>
    <property type="molecule type" value="Genomic_DNA"/>
</dbReference>
<dbReference type="AlphaFoldDB" id="A0A812J0E2"/>
<evidence type="ECO:0000313" key="2">
    <source>
        <dbReference type="EMBL" id="CAE7195384.1"/>
    </source>
</evidence>
<feature type="non-terminal residue" evidence="2">
    <location>
        <position position="1"/>
    </location>
</feature>
<evidence type="ECO:0000313" key="3">
    <source>
        <dbReference type="Proteomes" id="UP000604046"/>
    </source>
</evidence>
<accession>A0A812J0E2</accession>
<gene>
    <name evidence="2" type="ORF">SNAT2548_LOCUS5394</name>
</gene>
<name>A0A812J0E2_9DINO</name>
<feature type="region of interest" description="Disordered" evidence="1">
    <location>
        <begin position="69"/>
        <end position="104"/>
    </location>
</feature>
<dbReference type="Proteomes" id="UP000604046">
    <property type="component" value="Unassembled WGS sequence"/>
</dbReference>
<keyword evidence="3" id="KW-1185">Reference proteome</keyword>
<sequence length="104" mass="11541">RLSGCPSRGAAIKREYRRESDMVVCLLTISCWAIAYEGDAATSKKLADRSAAMKLLEDPSAQSKIEELRRAETRKQAKQRSFTKGKLLEGGGSSATRRPRRPTK</sequence>
<organism evidence="2 3">
    <name type="scientific">Symbiodinium natans</name>
    <dbReference type="NCBI Taxonomy" id="878477"/>
    <lineage>
        <taxon>Eukaryota</taxon>
        <taxon>Sar</taxon>
        <taxon>Alveolata</taxon>
        <taxon>Dinophyceae</taxon>
        <taxon>Suessiales</taxon>
        <taxon>Symbiodiniaceae</taxon>
        <taxon>Symbiodinium</taxon>
    </lineage>
</organism>
<comment type="caution">
    <text evidence="2">The sequence shown here is derived from an EMBL/GenBank/DDBJ whole genome shotgun (WGS) entry which is preliminary data.</text>
</comment>